<dbReference type="OrthoDB" id="3731821at2"/>
<keyword evidence="2" id="KW-1133">Transmembrane helix</keyword>
<dbReference type="Proteomes" id="UP000292373">
    <property type="component" value="Unassembled WGS sequence"/>
</dbReference>
<feature type="coiled-coil region" evidence="1">
    <location>
        <begin position="132"/>
        <end position="166"/>
    </location>
</feature>
<feature type="transmembrane region" description="Helical" evidence="2">
    <location>
        <begin position="40"/>
        <end position="61"/>
    </location>
</feature>
<evidence type="ECO:0000313" key="3">
    <source>
        <dbReference type="EMBL" id="TBT88510.1"/>
    </source>
</evidence>
<organism evidence="3 4">
    <name type="scientific">Propioniciclava sinopodophylli</name>
    <dbReference type="NCBI Taxonomy" id="1837344"/>
    <lineage>
        <taxon>Bacteria</taxon>
        <taxon>Bacillati</taxon>
        <taxon>Actinomycetota</taxon>
        <taxon>Actinomycetes</taxon>
        <taxon>Propionibacteriales</taxon>
        <taxon>Propionibacteriaceae</taxon>
        <taxon>Propioniciclava</taxon>
    </lineage>
</organism>
<evidence type="ECO:0000313" key="4">
    <source>
        <dbReference type="Proteomes" id="UP000292373"/>
    </source>
</evidence>
<proteinExistence type="predicted"/>
<evidence type="ECO:0000256" key="2">
    <source>
        <dbReference type="SAM" id="Phobius"/>
    </source>
</evidence>
<dbReference type="EMBL" id="SDMQ01000001">
    <property type="protein sequence ID" value="TBT88510.1"/>
    <property type="molecule type" value="Genomic_DNA"/>
</dbReference>
<comment type="caution">
    <text evidence="3">The sequence shown here is derived from an EMBL/GenBank/DDBJ whole genome shotgun (WGS) entry which is preliminary data.</text>
</comment>
<feature type="transmembrane region" description="Helical" evidence="2">
    <location>
        <begin position="15"/>
        <end position="34"/>
    </location>
</feature>
<keyword evidence="2" id="KW-0812">Transmembrane</keyword>
<keyword evidence="1" id="KW-0175">Coiled coil</keyword>
<keyword evidence="2" id="KW-0472">Membrane</keyword>
<gene>
    <name evidence="3" type="ORF">ET989_00720</name>
</gene>
<name>A0A4Q9KGP0_9ACTN</name>
<evidence type="ECO:0000256" key="1">
    <source>
        <dbReference type="SAM" id="Coils"/>
    </source>
</evidence>
<dbReference type="RefSeq" id="WP_131166640.1">
    <property type="nucleotide sequence ID" value="NZ_SDMQ01000001.1"/>
</dbReference>
<dbReference type="AlphaFoldDB" id="A0A4Q9KGP0"/>
<protein>
    <submittedName>
        <fullName evidence="3">Uncharacterized protein</fullName>
    </submittedName>
</protein>
<keyword evidence="4" id="KW-1185">Reference proteome</keyword>
<reference evidence="3 4" key="1">
    <citation type="submission" date="2019-01" db="EMBL/GenBank/DDBJ databases">
        <title>Lactibacter flavus gen. nov., sp. nov., a novel bacterium of the family Propionibacteriaceae isolated from raw milk and dairy products.</title>
        <authorList>
            <person name="Huptas C."/>
            <person name="Wenning M."/>
            <person name="Breitenwieser F."/>
            <person name="Doll E."/>
            <person name="Von Neubeck M."/>
            <person name="Busse H.-J."/>
            <person name="Scherer S."/>
        </authorList>
    </citation>
    <scope>NUCLEOTIDE SEQUENCE [LARGE SCALE GENOMIC DNA]</scope>
    <source>
        <strain evidence="3 4">KCTC 33808</strain>
    </source>
</reference>
<accession>A0A4Q9KGP0</accession>
<sequence length="219" mass="23563">MTTSTSPAPRTRRRILLASSLIGGTVLSLGLMVASQWVPFLDWVAVVVALVAGFLATWAALVEFREWRVQAVAEAAAARAAERERTRQLHANQRGVLTTVDARVQAIAGALDEARTELDSTKEVLVDTKVALGEAQQTVSRLRGDNEALRMENTGLRSELAAATAEVGEGDAEVFALPRRRATDGTGAWDALEAPTVVDLDLQRLAQPFVAEVQARHAN</sequence>